<dbReference type="CDD" id="cd17745">
    <property type="entry name" value="BRCT_p53bp1_rpt1"/>
    <property type="match status" value="1"/>
</dbReference>
<dbReference type="Gene3D" id="3.40.50.10190">
    <property type="entry name" value="BRCT domain"/>
    <property type="match status" value="1"/>
</dbReference>
<dbReference type="OrthoDB" id="129353at2759"/>
<dbReference type="PANTHER" id="PTHR15321">
    <property type="entry name" value="TUMOR SUPPRESSOR P53-BINDING PROTEIN 1"/>
    <property type="match status" value="1"/>
</dbReference>
<evidence type="ECO:0000256" key="2">
    <source>
        <dbReference type="ARBA" id="ARBA00022763"/>
    </source>
</evidence>
<dbReference type="EMBL" id="SRPY01000133">
    <property type="protein sequence ID" value="KAG5928158.1"/>
    <property type="molecule type" value="Genomic_DNA"/>
</dbReference>
<name>A0A8K0NJC9_9HYPO</name>
<dbReference type="GO" id="GO:0005634">
    <property type="term" value="C:nucleus"/>
    <property type="evidence" value="ECO:0007669"/>
    <property type="project" value="UniProtKB-SubCell"/>
</dbReference>
<gene>
    <name evidence="6" type="ORF">E4U42_001163</name>
</gene>
<evidence type="ECO:0000256" key="4">
    <source>
        <dbReference type="SAM" id="MobiDB-lite"/>
    </source>
</evidence>
<feature type="compositionally biased region" description="Basic and acidic residues" evidence="4">
    <location>
        <begin position="434"/>
        <end position="446"/>
    </location>
</feature>
<dbReference type="PANTHER" id="PTHR15321:SF3">
    <property type="entry name" value="TP53-BINDING PROTEIN 1"/>
    <property type="match status" value="1"/>
</dbReference>
<keyword evidence="2" id="KW-0227">DNA damage</keyword>
<keyword evidence="7" id="KW-1185">Reference proteome</keyword>
<dbReference type="Proteomes" id="UP000811619">
    <property type="component" value="Unassembled WGS sequence"/>
</dbReference>
<feature type="domain" description="BRCT" evidence="5">
    <location>
        <begin position="803"/>
        <end position="924"/>
    </location>
</feature>
<dbReference type="GO" id="GO:0042393">
    <property type="term" value="F:histone binding"/>
    <property type="evidence" value="ECO:0007669"/>
    <property type="project" value="TreeGrafter"/>
</dbReference>
<feature type="region of interest" description="Disordered" evidence="4">
    <location>
        <begin position="359"/>
        <end position="515"/>
    </location>
</feature>
<feature type="compositionally biased region" description="Polar residues" evidence="4">
    <location>
        <begin position="682"/>
        <end position="691"/>
    </location>
</feature>
<dbReference type="Pfam" id="PF00533">
    <property type="entry name" value="BRCT"/>
    <property type="match status" value="1"/>
</dbReference>
<evidence type="ECO:0000256" key="3">
    <source>
        <dbReference type="ARBA" id="ARBA00023242"/>
    </source>
</evidence>
<dbReference type="InterPro" id="IPR047249">
    <property type="entry name" value="BRCT_p53bp1-like_rpt1"/>
</dbReference>
<dbReference type="GO" id="GO:0045944">
    <property type="term" value="P:positive regulation of transcription by RNA polymerase II"/>
    <property type="evidence" value="ECO:0007669"/>
    <property type="project" value="TreeGrafter"/>
</dbReference>
<dbReference type="AlphaFoldDB" id="A0A8K0NJC9"/>
<sequence>MTRLESQDSQAIFDALKAEFGVGTTSSSRDRQVFKKPSFVPETRPNQKPVRRWPVGYPQHDKGVTDNNPVSPPKKQAAGSTADNRNGASTKAAGVNAPQKNGLQEAVRLPDTSPVDRSHPDGGGGGDDDAKAVTSKIQHEERSVTLSAENKSLLVSGPKMDGSQQTPTQVNEDRDYETFCEPLSPSPDDCTQFTSNEEPRTLDLDDTGAVNFGNLSELPRPSSQVSEDRGFENSCGQWRLSTDATTPYKPRDGLAALETPAFALSKNPFGTSMNDSAVPFEGTQLFGQTQMLSSAMKLATPSSCLPSPVVVFNLVETSPLKNRANVSSPTEMHSSSPTMVTEILDTAPRDNDFTIVTGETPIPPQSQKDDLIPESPTTSRLAVGYQPMAYYEPMRHSQERKGSDERLQKPSHHASDSEDETFHILERKRRVERKRAAAAKEMEKVSFVRTQRKPLSPSSGRPSKRRKVGTAADQDHDHESRADVMIPGCVRDSQKAPSQSSQLPSLRPNEANPDEQVRDVGLQGTEEAPADGGLALNAQNSESRAIANDDIIPATSPLRSSSAVSPRGAPSASDPELPTLSNSEPEKEPESTDPFSRPPARQRPCRTYGRRGRAKQARLAVVSTADPDIDGDLVLHDHELPPTQLPDENNQSAEAGKAEGTAEPSIASNFPHVEPRRRIDTRSTPQRSRVFQNRAVVESSSLSDLSGTPTASSKTTPRADRSPIASGRPESVNLISPERSARPLRKVTTRHTATPESPQPLTKAMRLSRRAVRLDSDSADELIRSPSRSNRSFRLTSLGQAHRSRRLFEGMVFALSFSDSRTQRTKLEARITQAGGTIVHEGFQELFEPSSVLHANSAWQESHDCLTLGRANIDCGFAAVIADSHSRKAKYMQALALGLPCLAPQWANMCLRKGEIVDWMPYLLCAGQSQVLGNAIRSRTLSPYDALDAKLVETLQQRDKLLDGEKLLIIMDQKKLRRETKQQYLFLALALGPSVICRVSTVQEAGGVIRQAERDGAPFGWVYMDSSTGTMESLLAAAAQGTGRKKRKSVTADPVEGMLNVLTDELVIQSLILGRMVEEDEMA</sequence>
<feature type="compositionally biased region" description="Polar residues" evidence="4">
    <location>
        <begin position="750"/>
        <end position="760"/>
    </location>
</feature>
<feature type="compositionally biased region" description="Low complexity" evidence="4">
    <location>
        <begin position="497"/>
        <end position="506"/>
    </location>
</feature>
<feature type="compositionally biased region" description="Polar residues" evidence="4">
    <location>
        <begin position="698"/>
        <end position="716"/>
    </location>
</feature>
<dbReference type="PROSITE" id="PS50172">
    <property type="entry name" value="BRCT"/>
    <property type="match status" value="1"/>
</dbReference>
<dbReference type="GO" id="GO:0000077">
    <property type="term" value="P:DNA damage checkpoint signaling"/>
    <property type="evidence" value="ECO:0007669"/>
    <property type="project" value="TreeGrafter"/>
</dbReference>
<evidence type="ECO:0000259" key="5">
    <source>
        <dbReference type="PROSITE" id="PS50172"/>
    </source>
</evidence>
<feature type="region of interest" description="Disordered" evidence="4">
    <location>
        <begin position="554"/>
        <end position="761"/>
    </location>
</feature>
<evidence type="ECO:0000313" key="6">
    <source>
        <dbReference type="EMBL" id="KAG5928158.1"/>
    </source>
</evidence>
<proteinExistence type="predicted"/>
<keyword evidence="3" id="KW-0539">Nucleus</keyword>
<feature type="compositionally biased region" description="Polar residues" evidence="4">
    <location>
        <begin position="78"/>
        <end position="89"/>
    </location>
</feature>
<dbReference type="InterPro" id="IPR047252">
    <property type="entry name" value="TP53BP1-like"/>
</dbReference>
<feature type="compositionally biased region" description="Basic and acidic residues" evidence="4">
    <location>
        <begin position="473"/>
        <end position="482"/>
    </location>
</feature>
<comment type="caution">
    <text evidence="6">The sequence shown here is derived from an EMBL/GenBank/DDBJ whole genome shotgun (WGS) entry which is preliminary data.</text>
</comment>
<dbReference type="InterPro" id="IPR036420">
    <property type="entry name" value="BRCT_dom_sf"/>
</dbReference>
<feature type="compositionally biased region" description="Basic and acidic residues" evidence="4">
    <location>
        <begin position="393"/>
        <end position="425"/>
    </location>
</feature>
<evidence type="ECO:0000256" key="1">
    <source>
        <dbReference type="ARBA" id="ARBA00004123"/>
    </source>
</evidence>
<feature type="region of interest" description="Disordered" evidence="4">
    <location>
        <begin position="22"/>
        <end position="208"/>
    </location>
</feature>
<dbReference type="SUPFAM" id="SSF52113">
    <property type="entry name" value="BRCT domain"/>
    <property type="match status" value="1"/>
</dbReference>
<comment type="subcellular location">
    <subcellularLocation>
        <location evidence="1">Nucleus</location>
    </subcellularLocation>
</comment>
<organism evidence="6 7">
    <name type="scientific">Claviceps africana</name>
    <dbReference type="NCBI Taxonomy" id="83212"/>
    <lineage>
        <taxon>Eukaryota</taxon>
        <taxon>Fungi</taxon>
        <taxon>Dikarya</taxon>
        <taxon>Ascomycota</taxon>
        <taxon>Pezizomycotina</taxon>
        <taxon>Sordariomycetes</taxon>
        <taxon>Hypocreomycetidae</taxon>
        <taxon>Hypocreales</taxon>
        <taxon>Clavicipitaceae</taxon>
        <taxon>Claviceps</taxon>
    </lineage>
</organism>
<dbReference type="InterPro" id="IPR001357">
    <property type="entry name" value="BRCT_dom"/>
</dbReference>
<protein>
    <recommendedName>
        <fullName evidence="5">BRCT domain-containing protein</fullName>
    </recommendedName>
</protein>
<accession>A0A8K0NJC9</accession>
<reference evidence="6" key="1">
    <citation type="journal article" date="2020" name="bioRxiv">
        <title>Whole genome comparisons of ergot fungi reveals the divergence and evolution of species within the genus Claviceps are the result of varying mechanisms driving genome evolution and host range expansion.</title>
        <authorList>
            <person name="Wyka S.A."/>
            <person name="Mondo S.J."/>
            <person name="Liu M."/>
            <person name="Dettman J."/>
            <person name="Nalam V."/>
            <person name="Broders K.D."/>
        </authorList>
    </citation>
    <scope>NUCLEOTIDE SEQUENCE</scope>
    <source>
        <strain evidence="6">CCC 489</strain>
    </source>
</reference>
<evidence type="ECO:0000313" key="7">
    <source>
        <dbReference type="Proteomes" id="UP000811619"/>
    </source>
</evidence>